<evidence type="ECO:0000313" key="1">
    <source>
        <dbReference type="EMBL" id="MBX46094.1"/>
    </source>
</evidence>
<name>A0A2P2NUF3_RHIMU</name>
<sequence length="52" mass="6150">MILWYTRLVNGGTRFRIVLTNAVNVMFQVLAGDNVLIKRESFVLVLWLLNRW</sequence>
<protein>
    <submittedName>
        <fullName evidence="1">Uncharacterized protein</fullName>
    </submittedName>
</protein>
<proteinExistence type="predicted"/>
<reference evidence="1" key="1">
    <citation type="submission" date="2018-02" db="EMBL/GenBank/DDBJ databases">
        <title>Rhizophora mucronata_Transcriptome.</title>
        <authorList>
            <person name="Meera S.P."/>
            <person name="Sreeshan A."/>
            <person name="Augustine A."/>
        </authorList>
    </citation>
    <scope>NUCLEOTIDE SEQUENCE</scope>
    <source>
        <tissue evidence="1">Leaf</tissue>
    </source>
</reference>
<dbReference type="EMBL" id="GGEC01065610">
    <property type="protein sequence ID" value="MBX46094.1"/>
    <property type="molecule type" value="Transcribed_RNA"/>
</dbReference>
<accession>A0A2P2NUF3</accession>
<organism evidence="1">
    <name type="scientific">Rhizophora mucronata</name>
    <name type="common">Asiatic mangrove</name>
    <dbReference type="NCBI Taxonomy" id="61149"/>
    <lineage>
        <taxon>Eukaryota</taxon>
        <taxon>Viridiplantae</taxon>
        <taxon>Streptophyta</taxon>
        <taxon>Embryophyta</taxon>
        <taxon>Tracheophyta</taxon>
        <taxon>Spermatophyta</taxon>
        <taxon>Magnoliopsida</taxon>
        <taxon>eudicotyledons</taxon>
        <taxon>Gunneridae</taxon>
        <taxon>Pentapetalae</taxon>
        <taxon>rosids</taxon>
        <taxon>fabids</taxon>
        <taxon>Malpighiales</taxon>
        <taxon>Rhizophoraceae</taxon>
        <taxon>Rhizophora</taxon>
    </lineage>
</organism>
<dbReference type="AlphaFoldDB" id="A0A2P2NUF3"/>